<dbReference type="InterPro" id="IPR041596">
    <property type="entry name" value="Lig_Pab1020_C"/>
</dbReference>
<organism evidence="3 4">
    <name type="scientific">Methanococcus aeolicus (strain ATCC BAA-1280 / DSM 17508 / OCM 812 / Nankai-3)</name>
    <dbReference type="NCBI Taxonomy" id="419665"/>
    <lineage>
        <taxon>Archaea</taxon>
        <taxon>Methanobacteriati</taxon>
        <taxon>Methanobacteriota</taxon>
        <taxon>Methanomada group</taxon>
        <taxon>Methanococci</taxon>
        <taxon>Methanococcales</taxon>
        <taxon>Methanococcaceae</taxon>
        <taxon>Methanococcus</taxon>
    </lineage>
</organism>
<dbReference type="CDD" id="cd07894">
    <property type="entry name" value="Adenylation_RNA_ligase"/>
    <property type="match status" value="1"/>
</dbReference>
<gene>
    <name evidence="3" type="ordered locus">Maeo_0656</name>
</gene>
<dbReference type="Pfam" id="PF09414">
    <property type="entry name" value="RNA_ligase"/>
    <property type="match status" value="1"/>
</dbReference>
<sequence length="413" mass="48651">MDIDIDMLKRNKNQRLLNILPKISERLNITESDLKNAINRKIIAHDTYKNQKYILFKKKYRHIERGTILFLNENLDYIMGYPKIRRAMVLDPTLKNYFIDKIAIEEKLDGYNVRIAKINNTEIVAITRGGRICPFTTKKALKFIDTKILNDYPDIMLCGEMIGLNNPYVPYYYPEVDNNINYEGDTSDNSNDIENLGFYIFDIRNKETNKSLTISQKGELLKKYNLPHIQPIDIVNKEEISKIKEIILKLDHEKREGIILKDPDMVINPIKYTTHHTQCSDLSIAFTYMYDLGINFMFSRLVREGYQSIEFNENKEEMEQRAKEIGESILYPMINTIKKVSKNETIREDFEIFMDNEEDLNEFLVYLKKLHIAYVILEKEQINNSIIKIKIGRLYNSTNDKIKSHLNGNLWSD</sequence>
<reference evidence="3" key="1">
    <citation type="submission" date="2007-06" db="EMBL/GenBank/DDBJ databases">
        <title>Complete sequence of Methanococcus aeolicus Nankai-3.</title>
        <authorList>
            <consortium name="US DOE Joint Genome Institute"/>
            <person name="Copeland A."/>
            <person name="Lucas S."/>
            <person name="Lapidus A."/>
            <person name="Barry K."/>
            <person name="Glavina del Rio T."/>
            <person name="Dalin E."/>
            <person name="Tice H."/>
            <person name="Pitluck S."/>
            <person name="Chain P."/>
            <person name="Malfatti S."/>
            <person name="Shin M."/>
            <person name="Vergez L."/>
            <person name="Schmutz J."/>
            <person name="Larimer F."/>
            <person name="Land M."/>
            <person name="Hauser L."/>
            <person name="Kyrpides N."/>
            <person name="Lykidis A."/>
            <person name="Sieprawska-Lupa M."/>
            <person name="Whitman W.B."/>
            <person name="Richardson P."/>
        </authorList>
    </citation>
    <scope>NUCLEOTIDE SEQUENCE [LARGE SCALE GENOMIC DNA]</scope>
    <source>
        <strain evidence="3">Nankai-3</strain>
    </source>
</reference>
<feature type="domain" description="RNA ligase Pab1020 C-terminal" evidence="2">
    <location>
        <begin position="284"/>
        <end position="409"/>
    </location>
</feature>
<dbReference type="HOGENOM" id="CLU_061502_0_0_2"/>
<dbReference type="STRING" id="419665.Maeo_0656"/>
<dbReference type="Proteomes" id="UP000001106">
    <property type="component" value="Chromosome"/>
</dbReference>
<dbReference type="Gene3D" id="3.30.1490.70">
    <property type="match status" value="1"/>
</dbReference>
<evidence type="ECO:0000259" key="2">
    <source>
        <dbReference type="Pfam" id="PF18330"/>
    </source>
</evidence>
<dbReference type="eggNOG" id="arCOG04218">
    <property type="taxonomic scope" value="Archaea"/>
</dbReference>
<dbReference type="Gene3D" id="3.30.70.2160">
    <property type="match status" value="1"/>
</dbReference>
<feature type="domain" description="RNA ligase" evidence="1">
    <location>
        <begin position="101"/>
        <end position="273"/>
    </location>
</feature>
<dbReference type="EMBL" id="CP000743">
    <property type="protein sequence ID" value="ABR56240.1"/>
    <property type="molecule type" value="Genomic_DNA"/>
</dbReference>
<dbReference type="NCBIfam" id="TIGR01209">
    <property type="entry name" value="RNA ligase"/>
    <property type="match status" value="1"/>
</dbReference>
<dbReference type="KEGG" id="mae:Maeo_0656"/>
<proteinExistence type="predicted"/>
<evidence type="ECO:0000313" key="3">
    <source>
        <dbReference type="EMBL" id="ABR56240.1"/>
    </source>
</evidence>
<dbReference type="Pfam" id="PF18330">
    <property type="entry name" value="Lig_C"/>
    <property type="match status" value="1"/>
</dbReference>
<protein>
    <submittedName>
        <fullName evidence="3">ATP dependent DNA ligase</fullName>
    </submittedName>
</protein>
<dbReference type="InterPro" id="IPR001072">
    <property type="entry name" value="RNA_ligase_Pab1020"/>
</dbReference>
<keyword evidence="3" id="KW-0436">Ligase</keyword>
<keyword evidence="4" id="KW-1185">Reference proteome</keyword>
<evidence type="ECO:0000313" key="4">
    <source>
        <dbReference type="Proteomes" id="UP000001106"/>
    </source>
</evidence>
<dbReference type="Gene3D" id="3.10.450.740">
    <property type="match status" value="1"/>
</dbReference>
<dbReference type="GO" id="GO:0016874">
    <property type="term" value="F:ligase activity"/>
    <property type="evidence" value="ECO:0007669"/>
    <property type="project" value="UniProtKB-KW"/>
</dbReference>
<dbReference type="PRINTS" id="PR01048">
    <property type="entry name" value="Y414FAMILY"/>
</dbReference>
<dbReference type="SUPFAM" id="SSF56091">
    <property type="entry name" value="DNA ligase/mRNA capping enzyme, catalytic domain"/>
    <property type="match status" value="1"/>
</dbReference>
<dbReference type="InterPro" id="IPR021122">
    <property type="entry name" value="RNA_ligase_dom_REL/Rnl2"/>
</dbReference>
<evidence type="ECO:0000259" key="1">
    <source>
        <dbReference type="Pfam" id="PF09414"/>
    </source>
</evidence>
<name>A6UUR8_META3</name>
<dbReference type="Gene3D" id="3.30.470.30">
    <property type="entry name" value="DNA ligase/mRNA capping enzyme"/>
    <property type="match status" value="1"/>
</dbReference>
<dbReference type="AlphaFoldDB" id="A6UUR8"/>
<accession>A6UUR8</accession>